<name>A0A2P5Y7A1_GOSBA</name>
<feature type="region of interest" description="Disordered" evidence="1">
    <location>
        <begin position="91"/>
        <end position="110"/>
    </location>
</feature>
<dbReference type="OrthoDB" id="10643432at2759"/>
<protein>
    <submittedName>
        <fullName evidence="2">Uncharacterized protein</fullName>
    </submittedName>
</protein>
<dbReference type="Proteomes" id="UP000239757">
    <property type="component" value="Unassembled WGS sequence"/>
</dbReference>
<gene>
    <name evidence="2" type="ORF">GOBAR_AA09166</name>
</gene>
<feature type="compositionally biased region" description="Basic and acidic residues" evidence="1">
    <location>
        <begin position="129"/>
        <end position="155"/>
    </location>
</feature>
<evidence type="ECO:0000256" key="1">
    <source>
        <dbReference type="SAM" id="MobiDB-lite"/>
    </source>
</evidence>
<feature type="compositionally biased region" description="Polar residues" evidence="1">
    <location>
        <begin position="156"/>
        <end position="166"/>
    </location>
</feature>
<evidence type="ECO:0000313" key="3">
    <source>
        <dbReference type="Proteomes" id="UP000239757"/>
    </source>
</evidence>
<reference evidence="2 3" key="1">
    <citation type="submission" date="2015-01" db="EMBL/GenBank/DDBJ databases">
        <title>Genome of allotetraploid Gossypium barbadense reveals genomic plasticity and fiber elongation in cotton evolution.</title>
        <authorList>
            <person name="Chen X."/>
            <person name="Liu X."/>
            <person name="Zhao B."/>
            <person name="Zheng H."/>
            <person name="Hu Y."/>
            <person name="Lu G."/>
            <person name="Yang C."/>
            <person name="Chen J."/>
            <person name="Shan C."/>
            <person name="Zhang L."/>
            <person name="Zhou Y."/>
            <person name="Wang L."/>
            <person name="Guo W."/>
            <person name="Bai Y."/>
            <person name="Ruan J."/>
            <person name="Shangguan X."/>
            <person name="Mao Y."/>
            <person name="Jiang J."/>
            <person name="Zhu Y."/>
            <person name="Lei J."/>
            <person name="Kang H."/>
            <person name="Chen S."/>
            <person name="He X."/>
            <person name="Wang R."/>
            <person name="Wang Y."/>
            <person name="Chen J."/>
            <person name="Wang L."/>
            <person name="Yu S."/>
            <person name="Wang B."/>
            <person name="Wei J."/>
            <person name="Song S."/>
            <person name="Lu X."/>
            <person name="Gao Z."/>
            <person name="Gu W."/>
            <person name="Deng X."/>
            <person name="Ma D."/>
            <person name="Wang S."/>
            <person name="Liang W."/>
            <person name="Fang L."/>
            <person name="Cai C."/>
            <person name="Zhu X."/>
            <person name="Zhou B."/>
            <person name="Zhang Y."/>
            <person name="Chen Z."/>
            <person name="Xu S."/>
            <person name="Zhu R."/>
            <person name="Wang S."/>
            <person name="Zhang T."/>
            <person name="Zhao G."/>
        </authorList>
    </citation>
    <scope>NUCLEOTIDE SEQUENCE [LARGE SCALE GENOMIC DNA]</scope>
    <source>
        <strain evidence="3">cv. Xinhai21</strain>
        <tissue evidence="2">Leaf</tissue>
    </source>
</reference>
<dbReference type="EMBL" id="KZ663588">
    <property type="protein sequence ID" value="PPS11474.1"/>
    <property type="molecule type" value="Genomic_DNA"/>
</dbReference>
<sequence>MLALLYISNQQPEFQMGFRSPTRDPDRSHQTIEREVNRKRIAREVREPSSQSELADPACTNQRRAAVLVHVYSKSSQKRDRVFYRQLKAKHVSNKPEAHTKSQSQEQRGSPLLYISNQQPEFQMGFRSPTRDPDRSHQTIEREVNRKRIAREVREPSSQSELADPACTNQRRAAVLVHVYSKSSQKRDRVFYRQLKAKHVSNKPEAHTKSQSQEQRGSRALQEAQDKTRV</sequence>
<feature type="region of interest" description="Disordered" evidence="1">
    <location>
        <begin position="198"/>
        <end position="230"/>
    </location>
</feature>
<organism evidence="2 3">
    <name type="scientific">Gossypium barbadense</name>
    <name type="common">Sea Island cotton</name>
    <name type="synonym">Hibiscus barbadensis</name>
    <dbReference type="NCBI Taxonomy" id="3634"/>
    <lineage>
        <taxon>Eukaryota</taxon>
        <taxon>Viridiplantae</taxon>
        <taxon>Streptophyta</taxon>
        <taxon>Embryophyta</taxon>
        <taxon>Tracheophyta</taxon>
        <taxon>Spermatophyta</taxon>
        <taxon>Magnoliopsida</taxon>
        <taxon>eudicotyledons</taxon>
        <taxon>Gunneridae</taxon>
        <taxon>Pentapetalae</taxon>
        <taxon>rosids</taxon>
        <taxon>malvids</taxon>
        <taxon>Malvales</taxon>
        <taxon>Malvaceae</taxon>
        <taxon>Malvoideae</taxon>
        <taxon>Gossypium</taxon>
    </lineage>
</organism>
<dbReference type="AlphaFoldDB" id="A0A2P5Y7A1"/>
<proteinExistence type="predicted"/>
<feature type="region of interest" description="Disordered" evidence="1">
    <location>
        <begin position="123"/>
        <end position="166"/>
    </location>
</feature>
<evidence type="ECO:0000313" key="2">
    <source>
        <dbReference type="EMBL" id="PPS11474.1"/>
    </source>
</evidence>
<accession>A0A2P5Y7A1</accession>